<dbReference type="Proteomes" id="UP001221898">
    <property type="component" value="Unassembled WGS sequence"/>
</dbReference>
<dbReference type="AlphaFoldDB" id="A0AAD7W8U6"/>
<gene>
    <name evidence="1" type="ORF">AAFF_G00159760</name>
</gene>
<reference evidence="1" key="1">
    <citation type="journal article" date="2023" name="Science">
        <title>Genome structures resolve the early diversification of teleost fishes.</title>
        <authorList>
            <person name="Parey E."/>
            <person name="Louis A."/>
            <person name="Montfort J."/>
            <person name="Bouchez O."/>
            <person name="Roques C."/>
            <person name="Iampietro C."/>
            <person name="Lluch J."/>
            <person name="Castinel A."/>
            <person name="Donnadieu C."/>
            <person name="Desvignes T."/>
            <person name="Floi Bucao C."/>
            <person name="Jouanno E."/>
            <person name="Wen M."/>
            <person name="Mejri S."/>
            <person name="Dirks R."/>
            <person name="Jansen H."/>
            <person name="Henkel C."/>
            <person name="Chen W.J."/>
            <person name="Zahm M."/>
            <person name="Cabau C."/>
            <person name="Klopp C."/>
            <person name="Thompson A.W."/>
            <person name="Robinson-Rechavi M."/>
            <person name="Braasch I."/>
            <person name="Lecointre G."/>
            <person name="Bobe J."/>
            <person name="Postlethwait J.H."/>
            <person name="Berthelot C."/>
            <person name="Roest Crollius H."/>
            <person name="Guiguen Y."/>
        </authorList>
    </citation>
    <scope>NUCLEOTIDE SEQUENCE</scope>
    <source>
        <strain evidence="1">NC1722</strain>
    </source>
</reference>
<sequence length="89" mass="10374">MPVHWSPLFQKESQSPINLYPSFLHQNLKPTLTYVTGSNMDHDHWIHPCSGQELVHVFQEISNLSNRQATCHARFLFPQTDYTVYTSND</sequence>
<protein>
    <submittedName>
        <fullName evidence="1">Uncharacterized protein</fullName>
    </submittedName>
</protein>
<comment type="caution">
    <text evidence="1">The sequence shown here is derived from an EMBL/GenBank/DDBJ whole genome shotgun (WGS) entry which is preliminary data.</text>
</comment>
<name>A0AAD7W8U6_9TELE</name>
<proteinExistence type="predicted"/>
<keyword evidence="2" id="KW-1185">Reference proteome</keyword>
<dbReference type="EMBL" id="JAINUG010000216">
    <property type="protein sequence ID" value="KAJ8387164.1"/>
    <property type="molecule type" value="Genomic_DNA"/>
</dbReference>
<accession>A0AAD7W8U6</accession>
<organism evidence="1 2">
    <name type="scientific">Aldrovandia affinis</name>
    <dbReference type="NCBI Taxonomy" id="143900"/>
    <lineage>
        <taxon>Eukaryota</taxon>
        <taxon>Metazoa</taxon>
        <taxon>Chordata</taxon>
        <taxon>Craniata</taxon>
        <taxon>Vertebrata</taxon>
        <taxon>Euteleostomi</taxon>
        <taxon>Actinopterygii</taxon>
        <taxon>Neopterygii</taxon>
        <taxon>Teleostei</taxon>
        <taxon>Notacanthiformes</taxon>
        <taxon>Halosauridae</taxon>
        <taxon>Aldrovandia</taxon>
    </lineage>
</organism>
<evidence type="ECO:0000313" key="2">
    <source>
        <dbReference type="Proteomes" id="UP001221898"/>
    </source>
</evidence>
<evidence type="ECO:0000313" key="1">
    <source>
        <dbReference type="EMBL" id="KAJ8387164.1"/>
    </source>
</evidence>